<name>A0A366MA14_9EURY</name>
<gene>
    <name evidence="1" type="ORF">ALNOE001_22020</name>
</gene>
<protein>
    <submittedName>
        <fullName evidence="1">Uncharacterized protein</fullName>
    </submittedName>
</protein>
<reference evidence="1 2" key="1">
    <citation type="submission" date="2018-06" db="EMBL/GenBank/DDBJ databases">
        <title>Genomic insight into two independent archaeal endosymbiosis events.</title>
        <authorList>
            <person name="Lind A.E."/>
            <person name="Lewis W.H."/>
            <person name="Spang A."/>
            <person name="Guy L."/>
            <person name="Embley M.T."/>
            <person name="Ettema T.J.G."/>
        </authorList>
    </citation>
    <scope>NUCLEOTIDE SEQUENCE [LARGE SCALE GENOMIC DNA]</scope>
    <source>
        <strain evidence="1">NOE</strain>
    </source>
</reference>
<accession>A0A366MA14</accession>
<evidence type="ECO:0000313" key="2">
    <source>
        <dbReference type="Proteomes" id="UP000253099"/>
    </source>
</evidence>
<dbReference type="Proteomes" id="UP000253099">
    <property type="component" value="Unassembled WGS sequence"/>
</dbReference>
<proteinExistence type="predicted"/>
<dbReference type="AlphaFoldDB" id="A0A366MA14"/>
<keyword evidence="2" id="KW-1185">Reference proteome</keyword>
<sequence>MGLFYQTVLENNTDKTNQIDSRSFISSPALNNKAEKIKFSHIINKRPYLEYDKFNNTVKDLKQFKNYFNDAIKKFDIENGDYVIINPFLEYTFLKLTELSMTETRQLDIIGNIFDSYCYLCNKRCFKIKTKNCIYLIPKIKDVQKFINLIYSNVGLKTYERSLLLFLNNKIDSLPVIESVTETIKTAEDFYNEIEEKEYENDQYNNPSILNKETMKKLFIKYGILENKDKDQLKLTIKKDKYFFTVSNIRRRFNGNKKINYIDNLNNYLINLSVRGFWGQFENKKGRGGVLLSQ</sequence>
<organism evidence="1 2">
    <name type="scientific">Candidatus Methanobinarius endosymbioticus</name>
    <dbReference type="NCBI Taxonomy" id="2006182"/>
    <lineage>
        <taxon>Archaea</taxon>
        <taxon>Methanobacteriati</taxon>
        <taxon>Methanobacteriota</taxon>
        <taxon>Methanomada group</taxon>
        <taxon>Methanobacteria</taxon>
        <taxon>Methanobacteriales</taxon>
        <taxon>Methanobacteriaceae</taxon>
        <taxon>Candidatus Methanobinarius</taxon>
    </lineage>
</organism>
<comment type="caution">
    <text evidence="1">The sequence shown here is derived from an EMBL/GenBank/DDBJ whole genome shotgun (WGS) entry which is preliminary data.</text>
</comment>
<dbReference type="EMBL" id="NIZT01000070">
    <property type="protein sequence ID" value="RBQ22444.1"/>
    <property type="molecule type" value="Genomic_DNA"/>
</dbReference>
<evidence type="ECO:0000313" key="1">
    <source>
        <dbReference type="EMBL" id="RBQ22444.1"/>
    </source>
</evidence>